<protein>
    <submittedName>
        <fullName evidence="2">Uncharacterized protein</fullName>
    </submittedName>
</protein>
<comment type="caution">
    <text evidence="2">The sequence shown here is derived from an EMBL/GenBank/DDBJ whole genome shotgun (WGS) entry which is preliminary data.</text>
</comment>
<evidence type="ECO:0000256" key="1">
    <source>
        <dbReference type="SAM" id="Phobius"/>
    </source>
</evidence>
<sequence>MAIYHRLIKHVQKHRRKYIFWLWTACWLCIFKIIIIAYMFLGITAITGRSNAAEEKVEMYETLQIFNQMDDIAHKKVKKYIKEWHCDETDMANFNTIDNSFHNTNNLNERYSTAKKIISFLTVHEKMRSQMQDVDEIQKDKEFGQVLQQFSQMQ</sequence>
<proteinExistence type="predicted"/>
<organism evidence="2">
    <name type="scientific">uncultured bacterium</name>
    <name type="common">gcode 4</name>
    <dbReference type="NCBI Taxonomy" id="1234023"/>
    <lineage>
        <taxon>Bacteria</taxon>
        <taxon>environmental samples</taxon>
    </lineage>
</organism>
<dbReference type="EMBL" id="AMFJ01036105">
    <property type="protein sequence ID" value="EKD25233.1"/>
    <property type="molecule type" value="Genomic_DNA"/>
</dbReference>
<reference evidence="2" key="1">
    <citation type="journal article" date="2012" name="Science">
        <title>Fermentation, hydrogen, and sulfur metabolism in multiple uncultivated bacterial phyla.</title>
        <authorList>
            <person name="Wrighton K.C."/>
            <person name="Thomas B.C."/>
            <person name="Sharon I."/>
            <person name="Miller C.S."/>
            <person name="Castelle C.J."/>
            <person name="VerBerkmoes N.C."/>
            <person name="Wilkins M.J."/>
            <person name="Hettich R.L."/>
            <person name="Lipton M.S."/>
            <person name="Williams K.H."/>
            <person name="Long P.E."/>
            <person name="Banfield J.F."/>
        </authorList>
    </citation>
    <scope>NUCLEOTIDE SEQUENCE [LARGE SCALE GENOMIC DNA]</scope>
</reference>
<feature type="transmembrane region" description="Helical" evidence="1">
    <location>
        <begin position="20"/>
        <end position="41"/>
    </location>
</feature>
<name>K1XY17_9BACT</name>
<accession>K1XY17</accession>
<keyword evidence="1" id="KW-1133">Transmembrane helix</keyword>
<keyword evidence="1" id="KW-0472">Membrane</keyword>
<keyword evidence="1" id="KW-0812">Transmembrane</keyword>
<dbReference type="AlphaFoldDB" id="K1XY17"/>
<evidence type="ECO:0000313" key="2">
    <source>
        <dbReference type="EMBL" id="EKD25233.1"/>
    </source>
</evidence>
<gene>
    <name evidence="2" type="ORF">ACD_80C00098G0003</name>
</gene>